<reference evidence="1 2" key="1">
    <citation type="submission" date="2018-06" db="EMBL/GenBank/DDBJ databases">
        <authorList>
            <consortium name="Pathogen Informatics"/>
            <person name="Doyle S."/>
        </authorList>
    </citation>
    <scope>NUCLEOTIDE SEQUENCE [LARGE SCALE GENOMIC DNA]</scope>
    <source>
        <strain evidence="1 2">NCTC11343</strain>
    </source>
</reference>
<name>A0A2X2J0E2_SPHMU</name>
<sequence>MAKKLRMGEQVLIEASSPSLKGKFGLTEVMISSDTDALDKLMQNTAFQHKISST</sequence>
<accession>A0A2X2J0E2</accession>
<dbReference type="Proteomes" id="UP000251241">
    <property type="component" value="Unassembled WGS sequence"/>
</dbReference>
<dbReference type="EMBL" id="UAUU01000009">
    <property type="protein sequence ID" value="SPZ87144.1"/>
    <property type="molecule type" value="Genomic_DNA"/>
</dbReference>
<evidence type="ECO:0000313" key="1">
    <source>
        <dbReference type="EMBL" id="SPZ87144.1"/>
    </source>
</evidence>
<gene>
    <name evidence="1" type="ORF">NCTC11343_02743</name>
</gene>
<organism evidence="1 2">
    <name type="scientific">Sphingobacterium multivorum</name>
    <dbReference type="NCBI Taxonomy" id="28454"/>
    <lineage>
        <taxon>Bacteria</taxon>
        <taxon>Pseudomonadati</taxon>
        <taxon>Bacteroidota</taxon>
        <taxon>Sphingobacteriia</taxon>
        <taxon>Sphingobacteriales</taxon>
        <taxon>Sphingobacteriaceae</taxon>
        <taxon>Sphingobacterium</taxon>
    </lineage>
</organism>
<dbReference type="AlphaFoldDB" id="A0A2X2J0E2"/>
<evidence type="ECO:0000313" key="2">
    <source>
        <dbReference type="Proteomes" id="UP000251241"/>
    </source>
</evidence>
<dbReference type="RefSeq" id="WP_172462407.1">
    <property type="nucleotide sequence ID" value="NZ_UAUU01000009.1"/>
</dbReference>
<proteinExistence type="predicted"/>
<protein>
    <submittedName>
        <fullName evidence="1">Uncharacterized protein</fullName>
    </submittedName>
</protein>